<dbReference type="Proteomes" id="UP000315303">
    <property type="component" value="Unassembled WGS sequence"/>
</dbReference>
<comment type="caution">
    <text evidence="2">The sequence shown here is derived from an EMBL/GenBank/DDBJ whole genome shotgun (WGS) entry which is preliminary data.</text>
</comment>
<evidence type="ECO:0000313" key="2">
    <source>
        <dbReference type="EMBL" id="TPH18515.1"/>
    </source>
</evidence>
<feature type="transmembrane region" description="Helical" evidence="1">
    <location>
        <begin position="20"/>
        <end position="41"/>
    </location>
</feature>
<dbReference type="OrthoDB" id="9851669at2"/>
<dbReference type="RefSeq" id="WP_140601283.1">
    <property type="nucleotide sequence ID" value="NZ_SAWY01000003.1"/>
</dbReference>
<sequence length="141" mass="15643">MNSNWYEQAGTFLSIVKRTLILLLVSLTFIGQGMAASLMSYQMIASKTQSMSTMSMPSHHGHMTSQQKQSMEMMSHHMTDTDDKCCSSDCQCLVSGCFSVLALSNMQTPSVILDITDKISQNTLMLPQQVMPPLFRPPILS</sequence>
<dbReference type="EMBL" id="SAWY01000003">
    <property type="protein sequence ID" value="TPH18515.1"/>
    <property type="molecule type" value="Genomic_DNA"/>
</dbReference>
<accession>A0A502L7T2</accession>
<organism evidence="2 3">
    <name type="scientific">Litorilituus lipolyticus</name>
    <dbReference type="NCBI Taxonomy" id="2491017"/>
    <lineage>
        <taxon>Bacteria</taxon>
        <taxon>Pseudomonadati</taxon>
        <taxon>Pseudomonadota</taxon>
        <taxon>Gammaproteobacteria</taxon>
        <taxon>Alteromonadales</taxon>
        <taxon>Colwelliaceae</taxon>
        <taxon>Litorilituus</taxon>
    </lineage>
</organism>
<dbReference type="NCBIfam" id="NF033807">
    <property type="entry name" value="CopL_fam"/>
    <property type="match status" value="1"/>
</dbReference>
<gene>
    <name evidence="2" type="ORF">EPA86_01770</name>
</gene>
<protein>
    <submittedName>
        <fullName evidence="2">Uncharacterized protein</fullName>
    </submittedName>
</protein>
<evidence type="ECO:0000256" key="1">
    <source>
        <dbReference type="SAM" id="Phobius"/>
    </source>
</evidence>
<keyword evidence="1" id="KW-1133">Transmembrane helix</keyword>
<keyword evidence="1" id="KW-0812">Transmembrane</keyword>
<name>A0A502L7T2_9GAMM</name>
<evidence type="ECO:0000313" key="3">
    <source>
        <dbReference type="Proteomes" id="UP000315303"/>
    </source>
</evidence>
<dbReference type="AlphaFoldDB" id="A0A502L7T2"/>
<reference evidence="2 3" key="1">
    <citation type="submission" date="2019-01" db="EMBL/GenBank/DDBJ databases">
        <title>Litorilituus lipolytica sp. nov., isolated from intertidal sand of the Yellow Sea in China.</title>
        <authorList>
            <person name="Liu A."/>
        </authorList>
    </citation>
    <scope>NUCLEOTIDE SEQUENCE [LARGE SCALE GENOMIC DNA]</scope>
    <source>
        <strain evidence="2 3">RZ04</strain>
    </source>
</reference>
<proteinExistence type="predicted"/>
<keyword evidence="1" id="KW-0472">Membrane</keyword>
<keyword evidence="3" id="KW-1185">Reference proteome</keyword>
<dbReference type="InterPro" id="IPR048034">
    <property type="entry name" value="CopL-like"/>
</dbReference>